<dbReference type="GO" id="GO:0008270">
    <property type="term" value="F:zinc ion binding"/>
    <property type="evidence" value="ECO:0007669"/>
    <property type="project" value="UniProtKB-KW"/>
</dbReference>
<dbReference type="AlphaFoldDB" id="A0AAV9E4M6"/>
<dbReference type="EMBL" id="JAUJYO010000009">
    <property type="protein sequence ID" value="KAK1307824.1"/>
    <property type="molecule type" value="Genomic_DNA"/>
</dbReference>
<organism evidence="7 8">
    <name type="scientific">Acorus calamus</name>
    <name type="common">Sweet flag</name>
    <dbReference type="NCBI Taxonomy" id="4465"/>
    <lineage>
        <taxon>Eukaryota</taxon>
        <taxon>Viridiplantae</taxon>
        <taxon>Streptophyta</taxon>
        <taxon>Embryophyta</taxon>
        <taxon>Tracheophyta</taxon>
        <taxon>Spermatophyta</taxon>
        <taxon>Magnoliopsida</taxon>
        <taxon>Liliopsida</taxon>
        <taxon>Acoraceae</taxon>
        <taxon>Acorus</taxon>
    </lineage>
</organism>
<keyword evidence="8" id="KW-1185">Reference proteome</keyword>
<dbReference type="SUPFAM" id="SSF82199">
    <property type="entry name" value="SET domain"/>
    <property type="match status" value="1"/>
</dbReference>
<reference evidence="7" key="1">
    <citation type="journal article" date="2023" name="Nat. Commun.">
        <title>Diploid and tetraploid genomes of Acorus and the evolution of monocots.</title>
        <authorList>
            <person name="Ma L."/>
            <person name="Liu K.W."/>
            <person name="Li Z."/>
            <person name="Hsiao Y.Y."/>
            <person name="Qi Y."/>
            <person name="Fu T."/>
            <person name="Tang G.D."/>
            <person name="Zhang D."/>
            <person name="Sun W.H."/>
            <person name="Liu D.K."/>
            <person name="Li Y."/>
            <person name="Chen G.Z."/>
            <person name="Liu X.D."/>
            <person name="Liao X.Y."/>
            <person name="Jiang Y.T."/>
            <person name="Yu X."/>
            <person name="Hao Y."/>
            <person name="Huang J."/>
            <person name="Zhao X.W."/>
            <person name="Ke S."/>
            <person name="Chen Y.Y."/>
            <person name="Wu W.L."/>
            <person name="Hsu J.L."/>
            <person name="Lin Y.F."/>
            <person name="Huang M.D."/>
            <person name="Li C.Y."/>
            <person name="Huang L."/>
            <person name="Wang Z.W."/>
            <person name="Zhao X."/>
            <person name="Zhong W.Y."/>
            <person name="Peng D.H."/>
            <person name="Ahmad S."/>
            <person name="Lan S."/>
            <person name="Zhang J.S."/>
            <person name="Tsai W.C."/>
            <person name="Van de Peer Y."/>
            <person name="Liu Z.J."/>
        </authorList>
    </citation>
    <scope>NUCLEOTIDE SEQUENCE</scope>
    <source>
        <strain evidence="7">CP</strain>
    </source>
</reference>
<feature type="domain" description="MYND-type" evidence="6">
    <location>
        <begin position="66"/>
        <end position="103"/>
    </location>
</feature>
<dbReference type="PROSITE" id="PS01360">
    <property type="entry name" value="ZF_MYND_1"/>
    <property type="match status" value="1"/>
</dbReference>
<dbReference type="InterPro" id="IPR050869">
    <property type="entry name" value="H3K4_H4K5_MeTrfase"/>
</dbReference>
<proteinExistence type="predicted"/>
<dbReference type="Pfam" id="PF01753">
    <property type="entry name" value="zf-MYND"/>
    <property type="match status" value="1"/>
</dbReference>
<keyword evidence="1" id="KW-0479">Metal-binding</keyword>
<dbReference type="InterPro" id="IPR002893">
    <property type="entry name" value="Znf_MYND"/>
</dbReference>
<accession>A0AAV9E4M6</accession>
<dbReference type="SMART" id="SM00317">
    <property type="entry name" value="SET"/>
    <property type="match status" value="1"/>
</dbReference>
<feature type="domain" description="SET" evidence="5">
    <location>
        <begin position="21"/>
        <end position="258"/>
    </location>
</feature>
<dbReference type="InterPro" id="IPR001214">
    <property type="entry name" value="SET_dom"/>
</dbReference>
<dbReference type="PROSITE" id="PS50865">
    <property type="entry name" value="ZF_MYND_2"/>
    <property type="match status" value="1"/>
</dbReference>
<keyword evidence="2 4" id="KW-0863">Zinc-finger</keyword>
<sequence>MEEEPKNNGYMEPLRRAIEAQGLTVTTQQGKGRCLTTTVDFSPGQVIISQEPYASAPSNGTINSFCDGCFASGGLKFCSKCRVARYCGSGCQKLEWKLHQLECEALVGLGKDRREMLTTSIRLMVRLLLRRRLQYEKVIPTTATDNYELVEALEAHMSELNEEQLVLYAQMANLVRLVLPSTEIDVKNITMNFSRLACNAHSICDSELRPLGTGIYPVISIINHSCLPNSVLTFEGKLAMVRAVEPIPKGTEVLISYIETAGSSMTRKETLRKQYFFTCTCPGCMKVDAYADLRETAILEGYRCKDNKCDGFLFFNSDDRVFICQQCGLFRDEQEIKQIESEVEQLSSFAAKLLSSGDNIKASTLYKTIEKHQMNLCHSLSVKLLRTRESLLKIMIDLNDWREALTCCRLILPVYKRVYRKIHPMLGLQYYTCGKLEWFLEDAENALKSLTRAVDILRITHGSNTSFMRDLFNLLDEARAEATHRLSDCMACWINRPVHSVVPGLKTSLPPTAADWKIKTR</sequence>
<dbReference type="Pfam" id="PF00856">
    <property type="entry name" value="SET"/>
    <property type="match status" value="1"/>
</dbReference>
<dbReference type="Gene3D" id="1.10.220.160">
    <property type="match status" value="1"/>
</dbReference>
<dbReference type="Gene3D" id="2.170.270.10">
    <property type="entry name" value="SET domain"/>
    <property type="match status" value="1"/>
</dbReference>
<keyword evidence="3" id="KW-0862">Zinc</keyword>
<evidence type="ECO:0000313" key="7">
    <source>
        <dbReference type="EMBL" id="KAK1307824.1"/>
    </source>
</evidence>
<dbReference type="PROSITE" id="PS50280">
    <property type="entry name" value="SET"/>
    <property type="match status" value="1"/>
</dbReference>
<gene>
    <name evidence="7" type="primary">ASHR1</name>
    <name evidence="7" type="ORF">QJS10_CPA09g00177</name>
</gene>
<evidence type="ECO:0000256" key="4">
    <source>
        <dbReference type="PROSITE-ProRule" id="PRU00134"/>
    </source>
</evidence>
<dbReference type="SUPFAM" id="SSF48452">
    <property type="entry name" value="TPR-like"/>
    <property type="match status" value="1"/>
</dbReference>
<dbReference type="PANTHER" id="PTHR12197">
    <property type="entry name" value="HISTONE-LYSINE N-METHYLTRANSFERASE SMYD"/>
    <property type="match status" value="1"/>
</dbReference>
<evidence type="ECO:0000259" key="6">
    <source>
        <dbReference type="PROSITE" id="PS50865"/>
    </source>
</evidence>
<name>A0AAV9E4M6_ACOCL</name>
<dbReference type="Gene3D" id="6.10.140.2220">
    <property type="match status" value="1"/>
</dbReference>
<dbReference type="PANTHER" id="PTHR12197:SF251">
    <property type="entry name" value="EG:BACR7C10.4 PROTEIN"/>
    <property type="match status" value="1"/>
</dbReference>
<dbReference type="InterPro" id="IPR011990">
    <property type="entry name" value="TPR-like_helical_dom_sf"/>
</dbReference>
<evidence type="ECO:0000256" key="1">
    <source>
        <dbReference type="ARBA" id="ARBA00022723"/>
    </source>
</evidence>
<protein>
    <submittedName>
        <fullName evidence="7">Histone-lysine N-methyltransferase ASHR1</fullName>
    </submittedName>
</protein>
<comment type="caution">
    <text evidence="7">The sequence shown here is derived from an EMBL/GenBank/DDBJ whole genome shotgun (WGS) entry which is preliminary data.</text>
</comment>
<evidence type="ECO:0000313" key="8">
    <source>
        <dbReference type="Proteomes" id="UP001180020"/>
    </source>
</evidence>
<reference evidence="7" key="2">
    <citation type="submission" date="2023-06" db="EMBL/GenBank/DDBJ databases">
        <authorList>
            <person name="Ma L."/>
            <person name="Liu K.-W."/>
            <person name="Li Z."/>
            <person name="Hsiao Y.-Y."/>
            <person name="Qi Y."/>
            <person name="Fu T."/>
            <person name="Tang G."/>
            <person name="Zhang D."/>
            <person name="Sun W.-H."/>
            <person name="Liu D.-K."/>
            <person name="Li Y."/>
            <person name="Chen G.-Z."/>
            <person name="Liu X.-D."/>
            <person name="Liao X.-Y."/>
            <person name="Jiang Y.-T."/>
            <person name="Yu X."/>
            <person name="Hao Y."/>
            <person name="Huang J."/>
            <person name="Zhao X.-W."/>
            <person name="Ke S."/>
            <person name="Chen Y.-Y."/>
            <person name="Wu W.-L."/>
            <person name="Hsu J.-L."/>
            <person name="Lin Y.-F."/>
            <person name="Huang M.-D."/>
            <person name="Li C.-Y."/>
            <person name="Huang L."/>
            <person name="Wang Z.-W."/>
            <person name="Zhao X."/>
            <person name="Zhong W.-Y."/>
            <person name="Peng D.-H."/>
            <person name="Ahmad S."/>
            <person name="Lan S."/>
            <person name="Zhang J.-S."/>
            <person name="Tsai W.-C."/>
            <person name="Van De Peer Y."/>
            <person name="Liu Z.-J."/>
        </authorList>
    </citation>
    <scope>NUCLEOTIDE SEQUENCE</scope>
    <source>
        <strain evidence="7">CP</strain>
        <tissue evidence="7">Leaves</tissue>
    </source>
</reference>
<evidence type="ECO:0000256" key="3">
    <source>
        <dbReference type="ARBA" id="ARBA00022833"/>
    </source>
</evidence>
<dbReference type="GO" id="GO:0005634">
    <property type="term" value="C:nucleus"/>
    <property type="evidence" value="ECO:0007669"/>
    <property type="project" value="TreeGrafter"/>
</dbReference>
<dbReference type="Proteomes" id="UP001180020">
    <property type="component" value="Unassembled WGS sequence"/>
</dbReference>
<evidence type="ECO:0000259" key="5">
    <source>
        <dbReference type="PROSITE" id="PS50280"/>
    </source>
</evidence>
<dbReference type="InterPro" id="IPR046341">
    <property type="entry name" value="SET_dom_sf"/>
</dbReference>
<evidence type="ECO:0000256" key="2">
    <source>
        <dbReference type="ARBA" id="ARBA00022771"/>
    </source>
</evidence>
<dbReference type="Gene3D" id="1.25.40.10">
    <property type="entry name" value="Tetratricopeptide repeat domain"/>
    <property type="match status" value="1"/>
</dbReference>